<feature type="transmembrane region" description="Helical" evidence="7">
    <location>
        <begin position="473"/>
        <end position="496"/>
    </location>
</feature>
<keyword evidence="3 7" id="KW-0812">Transmembrane</keyword>
<dbReference type="RefSeq" id="WP_285673747.1">
    <property type="nucleotide sequence ID" value="NZ_BSYI01000040.1"/>
</dbReference>
<feature type="transmembrane region" description="Helical" evidence="7">
    <location>
        <begin position="503"/>
        <end position="524"/>
    </location>
</feature>
<reference evidence="9 10" key="1">
    <citation type="submission" date="2023-04" db="EMBL/GenBank/DDBJ databases">
        <title>Marinoamorphus aggregata gen. nov., sp. Nov., isolate from tissue of brittle star Ophioplocus japonicus.</title>
        <authorList>
            <person name="Kawano K."/>
            <person name="Sawayama S."/>
            <person name="Nakagawa S."/>
        </authorList>
    </citation>
    <scope>NUCLEOTIDE SEQUENCE [LARGE SCALE GENOMIC DNA]</scope>
    <source>
        <strain evidence="9 10">NKW23</strain>
    </source>
</reference>
<dbReference type="Pfam" id="PF02080">
    <property type="entry name" value="TrkA_C"/>
    <property type="match status" value="1"/>
</dbReference>
<evidence type="ECO:0000259" key="8">
    <source>
        <dbReference type="PROSITE" id="PS51202"/>
    </source>
</evidence>
<keyword evidence="6 7" id="KW-0472">Membrane</keyword>
<dbReference type="InterPro" id="IPR006037">
    <property type="entry name" value="RCK_C"/>
</dbReference>
<evidence type="ECO:0000256" key="7">
    <source>
        <dbReference type="SAM" id="Phobius"/>
    </source>
</evidence>
<dbReference type="PANTHER" id="PTHR43652">
    <property type="entry name" value="BASIC AMINO ACID ANTIPORTER YFCC-RELATED"/>
    <property type="match status" value="1"/>
</dbReference>
<evidence type="ECO:0000256" key="5">
    <source>
        <dbReference type="ARBA" id="ARBA00022989"/>
    </source>
</evidence>
<dbReference type="Gene3D" id="3.30.70.1450">
    <property type="entry name" value="Regulator of K+ conductance, C-terminal domain"/>
    <property type="match status" value="2"/>
</dbReference>
<feature type="domain" description="RCK C-terminal" evidence="8">
    <location>
        <begin position="207"/>
        <end position="292"/>
    </location>
</feature>
<keyword evidence="5 7" id="KW-1133">Transmembrane helix</keyword>
<keyword evidence="2" id="KW-0813">Transport</keyword>
<feature type="transmembrane region" description="Helical" evidence="7">
    <location>
        <begin position="91"/>
        <end position="118"/>
    </location>
</feature>
<dbReference type="Pfam" id="PF03600">
    <property type="entry name" value="CitMHS"/>
    <property type="match status" value="1"/>
</dbReference>
<evidence type="ECO:0000313" key="9">
    <source>
        <dbReference type="EMBL" id="GMG84660.1"/>
    </source>
</evidence>
<organism evidence="9 10">
    <name type="scientific">Paralimibaculum aggregatum</name>
    <dbReference type="NCBI Taxonomy" id="3036245"/>
    <lineage>
        <taxon>Bacteria</taxon>
        <taxon>Pseudomonadati</taxon>
        <taxon>Pseudomonadota</taxon>
        <taxon>Alphaproteobacteria</taxon>
        <taxon>Rhodobacterales</taxon>
        <taxon>Paracoccaceae</taxon>
        <taxon>Paralimibaculum</taxon>
    </lineage>
</organism>
<comment type="subcellular location">
    <subcellularLocation>
        <location evidence="1">Membrane</location>
        <topology evidence="1">Multi-pass membrane protein</topology>
    </subcellularLocation>
</comment>
<feature type="transmembrane region" description="Helical" evidence="7">
    <location>
        <begin position="28"/>
        <end position="45"/>
    </location>
</feature>
<dbReference type="PROSITE" id="PS51202">
    <property type="entry name" value="RCK_C"/>
    <property type="match status" value="2"/>
</dbReference>
<dbReference type="Proteomes" id="UP001239909">
    <property type="component" value="Unassembled WGS sequence"/>
</dbReference>
<feature type="transmembrane region" description="Helical" evidence="7">
    <location>
        <begin position="180"/>
        <end position="200"/>
    </location>
</feature>
<protein>
    <submittedName>
        <fullName evidence="9">SLC13 family permease</fullName>
    </submittedName>
</protein>
<dbReference type="InterPro" id="IPR051679">
    <property type="entry name" value="DASS-Related_Transporters"/>
</dbReference>
<feature type="transmembrane region" description="Helical" evidence="7">
    <location>
        <begin position="52"/>
        <end position="71"/>
    </location>
</feature>
<sequence length="591" mass="61608">MTPEQAGLFAIFGSVFALLVWGRIRYDLVAFAALIIGVVAGLVPTDHAFSGFGHPAVVIIALVLLVSRALSNSGAVELIASRLISGDRPTSAHIGIMSVAGAALSAVINNVAALALLMPLDIEAAERAKRAVAQSLMPLSFATILGGMITMIGTPPNIVIAQYREGALGEPFQMFDFAPVGLLVAVAGIAFVTLIGWRLLPSRAGAEALLEQAETELYVAELLVGEGSKSDGVTLGDLYPMADEADINLLGLIRRGRRLPGFSRREPIQAQDTLVVEGDPKAIEGFMGKAGLDFAGSERHEGGITGGSLTLMEAIVPDGARIAGRTAMGMQLLYREGVTLLGIARRGQQVRDRVRLMQIEPGDVLLFLGSPERLDGAARSLGILPLEGRRTGVVQRRKAGLAIGIFAAAILAAVAGLVYLPVALAACAVAYAGLGLIGGGEVYEAIEWKVIVLLASLIPLGEAFEASGGAELIAGGIVDVTQGLPAWVILLALMVVTMTLSDFLNNVATTLIAAPVAVQIAGRLEVSADPFLMGVAVAASCAFLTPIGHKNNTIIMGPGGYRFGDYWRMGLPLELLVLAIAVPAILTVWPL</sequence>
<dbReference type="InterPro" id="IPR004680">
    <property type="entry name" value="Cit_transptr-like_dom"/>
</dbReference>
<dbReference type="InterPro" id="IPR036721">
    <property type="entry name" value="RCK_C_sf"/>
</dbReference>
<keyword evidence="4" id="KW-0677">Repeat</keyword>
<feature type="transmembrane region" description="Helical" evidence="7">
    <location>
        <begin position="530"/>
        <end position="548"/>
    </location>
</feature>
<accession>A0ABQ6LN77</accession>
<keyword evidence="10" id="KW-1185">Reference proteome</keyword>
<feature type="transmembrane region" description="Helical" evidence="7">
    <location>
        <begin position="139"/>
        <end position="160"/>
    </location>
</feature>
<dbReference type="SUPFAM" id="SSF116726">
    <property type="entry name" value="TrkA C-terminal domain-like"/>
    <property type="match status" value="2"/>
</dbReference>
<evidence type="ECO:0000256" key="2">
    <source>
        <dbReference type="ARBA" id="ARBA00022448"/>
    </source>
</evidence>
<name>A0ABQ6LN77_9RHOB</name>
<evidence type="ECO:0000256" key="1">
    <source>
        <dbReference type="ARBA" id="ARBA00004141"/>
    </source>
</evidence>
<evidence type="ECO:0000313" key="10">
    <source>
        <dbReference type="Proteomes" id="UP001239909"/>
    </source>
</evidence>
<evidence type="ECO:0000256" key="4">
    <source>
        <dbReference type="ARBA" id="ARBA00022737"/>
    </source>
</evidence>
<dbReference type="EMBL" id="BSYI01000040">
    <property type="protein sequence ID" value="GMG84660.1"/>
    <property type="molecule type" value="Genomic_DNA"/>
</dbReference>
<feature type="transmembrane region" description="Helical" evidence="7">
    <location>
        <begin position="399"/>
        <end position="417"/>
    </location>
</feature>
<comment type="caution">
    <text evidence="9">The sequence shown here is derived from an EMBL/GenBank/DDBJ whole genome shotgun (WGS) entry which is preliminary data.</text>
</comment>
<feature type="domain" description="RCK C-terminal" evidence="8">
    <location>
        <begin position="297"/>
        <end position="383"/>
    </location>
</feature>
<feature type="transmembrane region" description="Helical" evidence="7">
    <location>
        <begin position="569"/>
        <end position="589"/>
    </location>
</feature>
<evidence type="ECO:0000256" key="3">
    <source>
        <dbReference type="ARBA" id="ARBA00022692"/>
    </source>
</evidence>
<proteinExistence type="predicted"/>
<feature type="transmembrane region" description="Helical" evidence="7">
    <location>
        <begin position="7"/>
        <end position="22"/>
    </location>
</feature>
<evidence type="ECO:0000256" key="6">
    <source>
        <dbReference type="ARBA" id="ARBA00023136"/>
    </source>
</evidence>
<dbReference type="PANTHER" id="PTHR43652:SF2">
    <property type="entry name" value="BASIC AMINO ACID ANTIPORTER YFCC-RELATED"/>
    <property type="match status" value="1"/>
</dbReference>
<gene>
    <name evidence="9" type="ORF">LNKW23_38760</name>
</gene>